<dbReference type="SUPFAM" id="SSF56935">
    <property type="entry name" value="Porins"/>
    <property type="match status" value="1"/>
</dbReference>
<feature type="non-terminal residue" evidence="7">
    <location>
        <position position="720"/>
    </location>
</feature>
<name>A0A5J4R442_9ZZZZ</name>
<evidence type="ECO:0000256" key="1">
    <source>
        <dbReference type="ARBA" id="ARBA00004571"/>
    </source>
</evidence>
<keyword evidence="3" id="KW-0812">Transmembrane</keyword>
<organism evidence="7">
    <name type="scientific">termite gut metagenome</name>
    <dbReference type="NCBI Taxonomy" id="433724"/>
    <lineage>
        <taxon>unclassified sequences</taxon>
        <taxon>metagenomes</taxon>
        <taxon>organismal metagenomes</taxon>
    </lineage>
</organism>
<dbReference type="NCBIfam" id="TIGR04056">
    <property type="entry name" value="OMP_RagA_SusC"/>
    <property type="match status" value="1"/>
</dbReference>
<accession>A0A5J4R442</accession>
<evidence type="ECO:0000256" key="3">
    <source>
        <dbReference type="ARBA" id="ARBA00022692"/>
    </source>
</evidence>
<keyword evidence="4" id="KW-0472">Membrane</keyword>
<comment type="caution">
    <text evidence="7">The sequence shown here is derived from an EMBL/GenBank/DDBJ whole genome shotgun (WGS) entry which is preliminary data.</text>
</comment>
<evidence type="ECO:0000259" key="6">
    <source>
        <dbReference type="Pfam" id="PF07715"/>
    </source>
</evidence>
<dbReference type="InterPro" id="IPR039426">
    <property type="entry name" value="TonB-dep_rcpt-like"/>
</dbReference>
<evidence type="ECO:0000256" key="2">
    <source>
        <dbReference type="ARBA" id="ARBA00022448"/>
    </source>
</evidence>
<gene>
    <name evidence="7" type="ORF">EZS27_023002</name>
</gene>
<dbReference type="InterPro" id="IPR008969">
    <property type="entry name" value="CarboxyPept-like_regulatory"/>
</dbReference>
<dbReference type="NCBIfam" id="TIGR04057">
    <property type="entry name" value="SusC_RagA_signa"/>
    <property type="match status" value="1"/>
</dbReference>
<dbReference type="Pfam" id="PF07715">
    <property type="entry name" value="Plug"/>
    <property type="match status" value="1"/>
</dbReference>
<comment type="subcellular location">
    <subcellularLocation>
        <location evidence="1">Cell outer membrane</location>
        <topology evidence="1">Multi-pass membrane protein</topology>
    </subcellularLocation>
</comment>
<dbReference type="FunFam" id="2.60.40.1120:FF:000003">
    <property type="entry name" value="Outer membrane protein Omp121"/>
    <property type="match status" value="1"/>
</dbReference>
<dbReference type="Gene3D" id="2.170.130.10">
    <property type="entry name" value="TonB-dependent receptor, plug domain"/>
    <property type="match status" value="1"/>
</dbReference>
<keyword evidence="7" id="KW-0675">Receptor</keyword>
<feature type="domain" description="TonB-dependent receptor plug" evidence="6">
    <location>
        <begin position="124"/>
        <end position="230"/>
    </location>
</feature>
<keyword evidence="2" id="KW-0813">Transport</keyword>
<dbReference type="GO" id="GO:0009279">
    <property type="term" value="C:cell outer membrane"/>
    <property type="evidence" value="ECO:0007669"/>
    <property type="project" value="UniProtKB-SubCell"/>
</dbReference>
<dbReference type="InterPro" id="IPR023996">
    <property type="entry name" value="TonB-dep_OMP_SusC/RagA"/>
</dbReference>
<sequence>MQRMSNQMKKNVCIELLFLLLTTISFGISAQTVTLTGSVRDKTGESVIGATVLDKANIKNGTITDFDGNFTLNVSPNATVIVSYVGMKTQEINVAGKSNLRVTLEDDVTALEEVVVIGYGTAKRKDITGSVASINADAIIAIPVASAVEAISGKLAGVQITTTEGSPDAEVKIRVRGGGSVTGDNTPLFIVDGFPVNSISDISPNDIESIDVLKDASSTAIYGSRGANGVIIVTTKSGKEGKVSVNYNAYISYKKIAKTLDVLSPYDYAKWQYERAMLADNKPDKYTEYFGNYQDMDIYQEIAGNDWQEQTFGRVGFTFNHSLSINGGGDQTKYAFNYSHINDKAIMQMSGFKRDNLSLKLNNKPNKRVILDFSLRYSDTEIEGGGANEQNENSSADSRLRHAMIYPPFPVGNLTDSGETDDSFNLYNPLVSLSDNDRFQRRRTVNMNGSFSWEIINSMLLKTEIGLDDYRNVDNRFYGTTTYYVRNTPSAENQKLPAIVFDKVSRESIRNTNTLNYDFRKLLSEHHHLDLLAGQEFIIIKQEAHTTTVHGFPKSFSFADVTKFSAQGKANSIENYLSPDNKLFSFFGRVNYDYQSKYLLSATFRADGSSKFSEGNKWGYFPSAALAWRVSSESFMENTKSWLDDMKLRLSYGTAGNNNIPSGQMVQTFDVKTTTWVNGFTSYWAGSKTMANPDLKWETTVTRNIGLDITTLGGRLSGTL</sequence>
<dbReference type="Gene3D" id="2.40.170.20">
    <property type="entry name" value="TonB-dependent receptor, beta-barrel domain"/>
    <property type="match status" value="1"/>
</dbReference>
<dbReference type="Pfam" id="PF13715">
    <property type="entry name" value="CarbopepD_reg_2"/>
    <property type="match status" value="1"/>
</dbReference>
<dbReference type="Gene3D" id="2.60.40.1120">
    <property type="entry name" value="Carboxypeptidase-like, regulatory domain"/>
    <property type="match status" value="1"/>
</dbReference>
<dbReference type="FunFam" id="2.170.130.10:FF:000008">
    <property type="entry name" value="SusC/RagA family TonB-linked outer membrane protein"/>
    <property type="match status" value="1"/>
</dbReference>
<evidence type="ECO:0000313" key="7">
    <source>
        <dbReference type="EMBL" id="KAA6328060.1"/>
    </source>
</evidence>
<dbReference type="PROSITE" id="PS52016">
    <property type="entry name" value="TONB_DEPENDENT_REC_3"/>
    <property type="match status" value="1"/>
</dbReference>
<dbReference type="InterPro" id="IPR023997">
    <property type="entry name" value="TonB-dep_OMP_SusC/RagA_CS"/>
</dbReference>
<dbReference type="AlphaFoldDB" id="A0A5J4R442"/>
<dbReference type="InterPro" id="IPR036942">
    <property type="entry name" value="Beta-barrel_TonB_sf"/>
</dbReference>
<dbReference type="SUPFAM" id="SSF49464">
    <property type="entry name" value="Carboxypeptidase regulatory domain-like"/>
    <property type="match status" value="1"/>
</dbReference>
<proteinExistence type="predicted"/>
<keyword evidence="5" id="KW-0998">Cell outer membrane</keyword>
<reference evidence="7" key="1">
    <citation type="submission" date="2019-03" db="EMBL/GenBank/DDBJ databases">
        <title>Single cell metagenomics reveals metabolic interactions within the superorganism composed of flagellate Streblomastix strix and complex community of Bacteroidetes bacteria on its surface.</title>
        <authorList>
            <person name="Treitli S.C."/>
            <person name="Kolisko M."/>
            <person name="Husnik F."/>
            <person name="Keeling P."/>
            <person name="Hampl V."/>
        </authorList>
    </citation>
    <scope>NUCLEOTIDE SEQUENCE</scope>
    <source>
        <strain evidence="7">STM</strain>
    </source>
</reference>
<evidence type="ECO:0000256" key="4">
    <source>
        <dbReference type="ARBA" id="ARBA00023136"/>
    </source>
</evidence>
<evidence type="ECO:0000256" key="5">
    <source>
        <dbReference type="ARBA" id="ARBA00023237"/>
    </source>
</evidence>
<dbReference type="InterPro" id="IPR037066">
    <property type="entry name" value="Plug_dom_sf"/>
</dbReference>
<protein>
    <submittedName>
        <fullName evidence="7">TonB-dependent receptor SusC</fullName>
    </submittedName>
</protein>
<dbReference type="EMBL" id="SNRY01001883">
    <property type="protein sequence ID" value="KAA6328060.1"/>
    <property type="molecule type" value="Genomic_DNA"/>
</dbReference>
<dbReference type="InterPro" id="IPR012910">
    <property type="entry name" value="Plug_dom"/>
</dbReference>